<evidence type="ECO:0000256" key="5">
    <source>
        <dbReference type="RuleBase" id="RU367021"/>
    </source>
</evidence>
<keyword evidence="2 5" id="KW-0808">Transferase</keyword>
<dbReference type="InterPro" id="IPR039369">
    <property type="entry name" value="LacA-like"/>
</dbReference>
<organism evidence="7 8">
    <name type="scientific">Pseudoflavonifractor hominis</name>
    <dbReference type="NCBI Taxonomy" id="2763059"/>
    <lineage>
        <taxon>Bacteria</taxon>
        <taxon>Bacillati</taxon>
        <taxon>Bacillota</taxon>
        <taxon>Clostridia</taxon>
        <taxon>Eubacteriales</taxon>
        <taxon>Oscillospiraceae</taxon>
        <taxon>Pseudoflavonifractor</taxon>
    </lineage>
</organism>
<dbReference type="SUPFAM" id="SSF51161">
    <property type="entry name" value="Trimeric LpxA-like enzymes"/>
    <property type="match status" value="1"/>
</dbReference>
<evidence type="ECO:0000259" key="6">
    <source>
        <dbReference type="SMART" id="SM01266"/>
    </source>
</evidence>
<comment type="similarity">
    <text evidence="1 5">Belongs to the transferase hexapeptide repeat family.</text>
</comment>
<accession>A0ABR7HRP2</accession>
<evidence type="ECO:0000256" key="2">
    <source>
        <dbReference type="ARBA" id="ARBA00022679"/>
    </source>
</evidence>
<proteinExistence type="inferred from homology"/>
<name>A0ABR7HRP2_9FIRM</name>
<dbReference type="PROSITE" id="PS00101">
    <property type="entry name" value="HEXAPEP_TRANSFERASES"/>
    <property type="match status" value="1"/>
</dbReference>
<dbReference type="SMART" id="SM01266">
    <property type="entry name" value="Mac"/>
    <property type="match status" value="1"/>
</dbReference>
<dbReference type="Gene3D" id="2.160.10.10">
    <property type="entry name" value="Hexapeptide repeat proteins"/>
    <property type="match status" value="1"/>
</dbReference>
<evidence type="ECO:0000256" key="3">
    <source>
        <dbReference type="ARBA" id="ARBA00022737"/>
    </source>
</evidence>
<sequence length="185" mass="19865">MTEQEKMASGLLYDATDPALEAQRSRCKELCHQANQIPPLQQQARNALLRTILGRTGTHFTIEPSFWCDYGYHITLGEHFYANHNLVILDCAPVTFGDNVFIAPNCGFYTAGHPMDPATRNAGLEWAKPITVGDNVWIGGGVTVLPGVTIGSNSVIGAGSVVVHDIPEGVVAVGNPCRPIKPVEG</sequence>
<dbReference type="Pfam" id="PF12464">
    <property type="entry name" value="Mac"/>
    <property type="match status" value="1"/>
</dbReference>
<feature type="domain" description="Maltose/galactoside acetyltransferase" evidence="6">
    <location>
        <begin position="4"/>
        <end position="58"/>
    </location>
</feature>
<dbReference type="PANTHER" id="PTHR43017">
    <property type="entry name" value="GALACTOSIDE O-ACETYLTRANSFERASE"/>
    <property type="match status" value="1"/>
</dbReference>
<evidence type="ECO:0000256" key="4">
    <source>
        <dbReference type="ARBA" id="ARBA00023315"/>
    </source>
</evidence>
<evidence type="ECO:0000256" key="1">
    <source>
        <dbReference type="ARBA" id="ARBA00007274"/>
    </source>
</evidence>
<dbReference type="InterPro" id="IPR001451">
    <property type="entry name" value="Hexapep"/>
</dbReference>
<evidence type="ECO:0000313" key="8">
    <source>
        <dbReference type="Proteomes" id="UP000660021"/>
    </source>
</evidence>
<dbReference type="EC" id="2.3.1.-" evidence="5"/>
<dbReference type="PANTHER" id="PTHR43017:SF1">
    <property type="entry name" value="ACETYLTRANSFERASE YJL218W-RELATED"/>
    <property type="match status" value="1"/>
</dbReference>
<reference evidence="7 8" key="1">
    <citation type="submission" date="2020-08" db="EMBL/GenBank/DDBJ databases">
        <title>Genome public.</title>
        <authorList>
            <person name="Liu C."/>
            <person name="Sun Q."/>
        </authorList>
    </citation>
    <scope>NUCLEOTIDE SEQUENCE [LARGE SCALE GENOMIC DNA]</scope>
    <source>
        <strain evidence="7 8">New-38</strain>
    </source>
</reference>
<dbReference type="InterPro" id="IPR018357">
    <property type="entry name" value="Hexapep_transf_CS"/>
</dbReference>
<dbReference type="CDD" id="cd03357">
    <property type="entry name" value="LbH_MAT_GAT"/>
    <property type="match status" value="1"/>
</dbReference>
<dbReference type="InterPro" id="IPR011004">
    <property type="entry name" value="Trimer_LpxA-like_sf"/>
</dbReference>
<keyword evidence="3" id="KW-0677">Repeat</keyword>
<protein>
    <recommendedName>
        <fullName evidence="5">Acetyltransferase</fullName>
        <ecNumber evidence="5">2.3.1.-</ecNumber>
    </recommendedName>
</protein>
<comment type="caution">
    <text evidence="7">The sequence shown here is derived from an EMBL/GenBank/DDBJ whole genome shotgun (WGS) entry which is preliminary data.</text>
</comment>
<evidence type="ECO:0000313" key="7">
    <source>
        <dbReference type="EMBL" id="MBC5730178.1"/>
    </source>
</evidence>
<gene>
    <name evidence="7" type="ORF">H8S34_04930</name>
</gene>
<dbReference type="InterPro" id="IPR024688">
    <property type="entry name" value="Mac_dom"/>
</dbReference>
<keyword evidence="4 5" id="KW-0012">Acyltransferase</keyword>
<keyword evidence="8" id="KW-1185">Reference proteome</keyword>
<dbReference type="Pfam" id="PF00132">
    <property type="entry name" value="Hexapep"/>
    <property type="match status" value="1"/>
</dbReference>
<dbReference type="EMBL" id="JACOPR010000002">
    <property type="protein sequence ID" value="MBC5730178.1"/>
    <property type="molecule type" value="Genomic_DNA"/>
</dbReference>
<dbReference type="RefSeq" id="WP_101692573.1">
    <property type="nucleotide sequence ID" value="NZ_JACOPR010000002.1"/>
</dbReference>
<dbReference type="Proteomes" id="UP000660021">
    <property type="component" value="Unassembled WGS sequence"/>
</dbReference>